<dbReference type="InterPro" id="IPR002477">
    <property type="entry name" value="Peptidoglycan-bd-like"/>
</dbReference>
<dbReference type="SUPFAM" id="SSF47090">
    <property type="entry name" value="PGBD-like"/>
    <property type="match status" value="1"/>
</dbReference>
<evidence type="ECO:0000256" key="1">
    <source>
        <dbReference type="SAM" id="MobiDB-lite"/>
    </source>
</evidence>
<accession>A0A938B0E4</accession>
<sequence length="77" mass="8301">MDDDSLSNRTPELLQHGSESEAVKALQTRLRALGFSPGELDGIFGDNTRAAVIAFQRSRGLDDDGKVGRLTREALAS</sequence>
<reference evidence="3" key="1">
    <citation type="submission" date="2019-03" db="EMBL/GenBank/DDBJ databases">
        <title>Lake Tanganyika Metagenome-Assembled Genomes (MAGs).</title>
        <authorList>
            <person name="Tran P."/>
        </authorList>
    </citation>
    <scope>NUCLEOTIDE SEQUENCE</scope>
    <source>
        <strain evidence="3">K_DeepCast_65m_m2_066</strain>
    </source>
</reference>
<protein>
    <submittedName>
        <fullName evidence="3">Peptidoglycan-binding protein</fullName>
    </submittedName>
</protein>
<organism evidence="3 4">
    <name type="scientific">Tectimicrobiota bacterium</name>
    <dbReference type="NCBI Taxonomy" id="2528274"/>
    <lineage>
        <taxon>Bacteria</taxon>
        <taxon>Pseudomonadati</taxon>
        <taxon>Nitrospinota/Tectimicrobiota group</taxon>
        <taxon>Candidatus Tectimicrobiota</taxon>
    </lineage>
</organism>
<dbReference type="InterPro" id="IPR036365">
    <property type="entry name" value="PGBD-like_sf"/>
</dbReference>
<proteinExistence type="predicted"/>
<dbReference type="InterPro" id="IPR036366">
    <property type="entry name" value="PGBDSf"/>
</dbReference>
<evidence type="ECO:0000313" key="3">
    <source>
        <dbReference type="EMBL" id="MBM3223662.1"/>
    </source>
</evidence>
<gene>
    <name evidence="3" type="ORF">FJZ47_07680</name>
</gene>
<name>A0A938B0E4_UNCTE</name>
<comment type="caution">
    <text evidence="3">The sequence shown here is derived from an EMBL/GenBank/DDBJ whole genome shotgun (WGS) entry which is preliminary data.</text>
</comment>
<evidence type="ECO:0000313" key="4">
    <source>
        <dbReference type="Proteomes" id="UP000712673"/>
    </source>
</evidence>
<dbReference type="Gene3D" id="1.10.101.10">
    <property type="entry name" value="PGBD-like superfamily/PGBD"/>
    <property type="match status" value="1"/>
</dbReference>
<dbReference type="AlphaFoldDB" id="A0A938B0E4"/>
<evidence type="ECO:0000259" key="2">
    <source>
        <dbReference type="Pfam" id="PF01471"/>
    </source>
</evidence>
<feature type="domain" description="Peptidoglycan binding-like" evidence="2">
    <location>
        <begin position="20"/>
        <end position="75"/>
    </location>
</feature>
<dbReference type="Proteomes" id="UP000712673">
    <property type="component" value="Unassembled WGS sequence"/>
</dbReference>
<feature type="region of interest" description="Disordered" evidence="1">
    <location>
        <begin position="1"/>
        <end position="21"/>
    </location>
</feature>
<dbReference type="Pfam" id="PF01471">
    <property type="entry name" value="PG_binding_1"/>
    <property type="match status" value="1"/>
</dbReference>
<dbReference type="EMBL" id="VGLS01000178">
    <property type="protein sequence ID" value="MBM3223662.1"/>
    <property type="molecule type" value="Genomic_DNA"/>
</dbReference>